<dbReference type="InterPro" id="IPR018300">
    <property type="entry name" value="Aminotrans_IV_CS"/>
</dbReference>
<dbReference type="InterPro" id="IPR033939">
    <property type="entry name" value="BCAT_family"/>
</dbReference>
<evidence type="ECO:0000256" key="14">
    <source>
        <dbReference type="RuleBase" id="RU004106"/>
    </source>
</evidence>
<comment type="similarity">
    <text evidence="6 14">Belongs to the class-IV pyridoxal-phosphate-dependent aminotransferase family.</text>
</comment>
<evidence type="ECO:0000256" key="11">
    <source>
        <dbReference type="ARBA" id="ARBA00048798"/>
    </source>
</evidence>
<evidence type="ECO:0000256" key="1">
    <source>
        <dbReference type="ARBA" id="ARBA00001933"/>
    </source>
</evidence>
<comment type="catalytic activity">
    <reaction evidence="11 16">
        <text>L-isoleucine + 2-oxoglutarate = (S)-3-methyl-2-oxopentanoate + L-glutamate</text>
        <dbReference type="Rhea" id="RHEA:24801"/>
        <dbReference type="ChEBI" id="CHEBI:16810"/>
        <dbReference type="ChEBI" id="CHEBI:29985"/>
        <dbReference type="ChEBI" id="CHEBI:35146"/>
        <dbReference type="ChEBI" id="CHEBI:58045"/>
        <dbReference type="EC" id="2.6.1.42"/>
    </reaction>
</comment>
<keyword evidence="19" id="KW-1185">Reference proteome</keyword>
<dbReference type="NCBIfam" id="NF009897">
    <property type="entry name" value="PRK13357.1"/>
    <property type="match status" value="1"/>
</dbReference>
<dbReference type="CDD" id="cd01557">
    <property type="entry name" value="BCAT_beta_family"/>
    <property type="match status" value="1"/>
</dbReference>
<reference evidence="18 19" key="1">
    <citation type="submission" date="2017-10" db="EMBL/GenBank/DDBJ databases">
        <title>Frigbacter circumglobatus gen. nov. sp. nov., isolated from sediment cultured in situ.</title>
        <authorList>
            <person name="Zhao Z."/>
        </authorList>
    </citation>
    <scope>NUCLEOTIDE SEQUENCE [LARGE SCALE GENOMIC DNA]</scope>
    <source>
        <strain evidence="18 19">ZYL</strain>
    </source>
</reference>
<dbReference type="UniPathway" id="UPA00047">
    <property type="reaction ID" value="UER00058"/>
</dbReference>
<dbReference type="GO" id="GO:0052654">
    <property type="term" value="F:L-leucine-2-oxoglutarate transaminase activity"/>
    <property type="evidence" value="ECO:0007669"/>
    <property type="project" value="RHEA"/>
</dbReference>
<comment type="cofactor">
    <cofactor evidence="1 15">
        <name>pyridoxal 5'-phosphate</name>
        <dbReference type="ChEBI" id="CHEBI:597326"/>
    </cofactor>
</comment>
<evidence type="ECO:0000256" key="7">
    <source>
        <dbReference type="ARBA" id="ARBA00022576"/>
    </source>
</evidence>
<keyword evidence="16" id="KW-0100">Branched-chain amino acid biosynthesis</keyword>
<comment type="pathway">
    <text evidence="4 17">Amino-acid biosynthesis; L-valine biosynthesis; L-valine from pyruvate: step 4/4.</text>
</comment>
<dbReference type="AlphaFoldDB" id="A0A2G4YTI1"/>
<dbReference type="UniPathway" id="UPA00049">
    <property type="reaction ID" value="UER00062"/>
</dbReference>
<dbReference type="GO" id="GO:0009099">
    <property type="term" value="P:L-valine biosynthetic process"/>
    <property type="evidence" value="ECO:0007669"/>
    <property type="project" value="UniProtKB-UniPathway"/>
</dbReference>
<organism evidence="18 19">
    <name type="scientific">Paremcibacter congregatus</name>
    <dbReference type="NCBI Taxonomy" id="2043170"/>
    <lineage>
        <taxon>Bacteria</taxon>
        <taxon>Pseudomonadati</taxon>
        <taxon>Pseudomonadota</taxon>
        <taxon>Alphaproteobacteria</taxon>
        <taxon>Emcibacterales</taxon>
        <taxon>Emcibacteraceae</taxon>
        <taxon>Paremcibacter</taxon>
    </lineage>
</organism>
<dbReference type="InterPro" id="IPR043131">
    <property type="entry name" value="BCAT-like_N"/>
</dbReference>
<dbReference type="UniPathway" id="UPA00048">
    <property type="reaction ID" value="UER00073"/>
</dbReference>
<evidence type="ECO:0000256" key="6">
    <source>
        <dbReference type="ARBA" id="ARBA00009320"/>
    </source>
</evidence>
<evidence type="ECO:0000256" key="10">
    <source>
        <dbReference type="ARBA" id="ARBA00048212"/>
    </source>
</evidence>
<dbReference type="PANTHER" id="PTHR42825">
    <property type="entry name" value="AMINO ACID AMINOTRANSFERASE"/>
    <property type="match status" value="1"/>
</dbReference>
<evidence type="ECO:0000256" key="5">
    <source>
        <dbReference type="ARBA" id="ARBA00005072"/>
    </source>
</evidence>
<dbReference type="PROSITE" id="PS00770">
    <property type="entry name" value="AA_TRANSFER_CLASS_4"/>
    <property type="match status" value="1"/>
</dbReference>
<evidence type="ECO:0000256" key="4">
    <source>
        <dbReference type="ARBA" id="ARBA00004931"/>
    </source>
</evidence>
<evidence type="ECO:0000256" key="17">
    <source>
        <dbReference type="RuleBase" id="RU004519"/>
    </source>
</evidence>
<dbReference type="InterPro" id="IPR043132">
    <property type="entry name" value="BCAT-like_C"/>
</dbReference>
<evidence type="ECO:0000256" key="16">
    <source>
        <dbReference type="RuleBase" id="RU004517"/>
    </source>
</evidence>
<evidence type="ECO:0000256" key="13">
    <source>
        <dbReference type="PIRSR" id="PIRSR006468-1"/>
    </source>
</evidence>
<comment type="catalytic activity">
    <reaction evidence="10 16">
        <text>L-valine + 2-oxoglutarate = 3-methyl-2-oxobutanoate + L-glutamate</text>
        <dbReference type="Rhea" id="RHEA:24813"/>
        <dbReference type="ChEBI" id="CHEBI:11851"/>
        <dbReference type="ChEBI" id="CHEBI:16810"/>
        <dbReference type="ChEBI" id="CHEBI:29985"/>
        <dbReference type="ChEBI" id="CHEBI:57762"/>
        <dbReference type="EC" id="2.6.1.42"/>
    </reaction>
</comment>
<dbReference type="InterPro" id="IPR036038">
    <property type="entry name" value="Aminotransferase-like"/>
</dbReference>
<comment type="function">
    <text evidence="2">Acts on leucine, isoleucine and valine.</text>
</comment>
<evidence type="ECO:0000256" key="15">
    <source>
        <dbReference type="RuleBase" id="RU004516"/>
    </source>
</evidence>
<comment type="pathway">
    <text evidence="3 17">Amino-acid biosynthesis; L-isoleucine biosynthesis; L-isoleucine from 2-oxobutanoate: step 4/4.</text>
</comment>
<dbReference type="Gene3D" id="3.30.470.10">
    <property type="match status" value="1"/>
</dbReference>
<evidence type="ECO:0000256" key="9">
    <source>
        <dbReference type="ARBA" id="ARBA00022898"/>
    </source>
</evidence>
<dbReference type="PANTHER" id="PTHR42825:SF2">
    <property type="entry name" value="BRANCHED-CHAIN-AMINO-ACID AMINOTRANSFERASE 3, CHLOROPLASTIC-RELATED"/>
    <property type="match status" value="1"/>
</dbReference>
<dbReference type="OrthoDB" id="9804984at2"/>
<evidence type="ECO:0000313" key="19">
    <source>
        <dbReference type="Proteomes" id="UP000229730"/>
    </source>
</evidence>
<sequence length="349" mass="39029">MYIRQDILDAVAAKKMPEDRTFGKAVLPAICVAQYKNGQWSEVELGFDRDHRLSGGSTAVQYAQSIFEGMKAYFVHQVTPQIFRPYDHAVRFRRSAERMCMPPVPREMFVYGVNLLSRLYADVIPREADGALYLRPSLYGTDYSLSIEPSESYQFTIHAAPTIPFSKDMKSVLIERRNSRSAVGGTGGVKAAGNYAAGFQSLTRARQLGCATSLWLDPLESKYIEELSLMNFFVVREGELHTPTLQNSFLPGITRQSLLTLAEDLGLRIAERRIDINELIKEIETGSVTEAFSCGTAAVVSPIRSLKEASGTEYVFSDEPGPITRTLRKQLLDIQEGRTADRFGWMQSV</sequence>
<keyword evidence="7 16" id="KW-0032">Aminotransferase</keyword>
<feature type="modified residue" description="N6-(pyridoxal phosphate)lysine" evidence="13">
    <location>
        <position position="190"/>
    </location>
</feature>
<dbReference type="GO" id="GO:0009097">
    <property type="term" value="P:isoleucine biosynthetic process"/>
    <property type="evidence" value="ECO:0007669"/>
    <property type="project" value="UniProtKB-UniPathway"/>
</dbReference>
<dbReference type="GO" id="GO:0052655">
    <property type="term" value="F:L-valine-2-oxoglutarate transaminase activity"/>
    <property type="evidence" value="ECO:0007669"/>
    <property type="project" value="RHEA"/>
</dbReference>
<comment type="pathway">
    <text evidence="5 17">Amino-acid biosynthesis; L-leucine biosynthesis; L-leucine from 3-methyl-2-oxobutanoate: step 4/4.</text>
</comment>
<dbReference type="EC" id="2.6.1.42" evidence="16"/>
<protein>
    <recommendedName>
        <fullName evidence="16">Branched-chain-amino-acid aminotransferase</fullName>
        <ecNumber evidence="16">2.6.1.42</ecNumber>
    </recommendedName>
</protein>
<dbReference type="SUPFAM" id="SSF56752">
    <property type="entry name" value="D-aminoacid aminotransferase-like PLP-dependent enzymes"/>
    <property type="match status" value="1"/>
</dbReference>
<comment type="catalytic activity">
    <reaction evidence="12 16">
        <text>L-leucine + 2-oxoglutarate = 4-methyl-2-oxopentanoate + L-glutamate</text>
        <dbReference type="Rhea" id="RHEA:18321"/>
        <dbReference type="ChEBI" id="CHEBI:16810"/>
        <dbReference type="ChEBI" id="CHEBI:17865"/>
        <dbReference type="ChEBI" id="CHEBI:29985"/>
        <dbReference type="ChEBI" id="CHEBI:57427"/>
        <dbReference type="EC" id="2.6.1.42"/>
    </reaction>
</comment>
<evidence type="ECO:0000256" key="12">
    <source>
        <dbReference type="ARBA" id="ARBA00049229"/>
    </source>
</evidence>
<proteinExistence type="inferred from homology"/>
<gene>
    <name evidence="18" type="ORF">CRD36_10700</name>
</gene>
<name>A0A2G4YTI1_9PROT</name>
<dbReference type="PIRSF" id="PIRSF006468">
    <property type="entry name" value="BCAT1"/>
    <property type="match status" value="1"/>
</dbReference>
<dbReference type="Proteomes" id="UP000229730">
    <property type="component" value="Unassembled WGS sequence"/>
</dbReference>
<comment type="caution">
    <text evidence="18">The sequence shown here is derived from an EMBL/GenBank/DDBJ whole genome shotgun (WGS) entry which is preliminary data.</text>
</comment>
<keyword evidence="16" id="KW-0028">Amino-acid biosynthesis</keyword>
<evidence type="ECO:0000313" key="18">
    <source>
        <dbReference type="EMBL" id="PHZ84746.1"/>
    </source>
</evidence>
<dbReference type="Pfam" id="PF01063">
    <property type="entry name" value="Aminotran_4"/>
    <property type="match status" value="1"/>
</dbReference>
<dbReference type="InterPro" id="IPR001544">
    <property type="entry name" value="Aminotrans_IV"/>
</dbReference>
<evidence type="ECO:0000256" key="2">
    <source>
        <dbReference type="ARBA" id="ARBA00003109"/>
    </source>
</evidence>
<dbReference type="EMBL" id="PDEM01000023">
    <property type="protein sequence ID" value="PHZ84746.1"/>
    <property type="molecule type" value="Genomic_DNA"/>
</dbReference>
<dbReference type="RefSeq" id="WP_099473054.1">
    <property type="nucleotide sequence ID" value="NZ_CP041025.1"/>
</dbReference>
<keyword evidence="9 15" id="KW-0663">Pyridoxal phosphate</keyword>
<accession>A0A2G4YTI1</accession>
<evidence type="ECO:0000256" key="8">
    <source>
        <dbReference type="ARBA" id="ARBA00022679"/>
    </source>
</evidence>
<evidence type="ECO:0000256" key="3">
    <source>
        <dbReference type="ARBA" id="ARBA00004824"/>
    </source>
</evidence>
<dbReference type="InterPro" id="IPR005786">
    <property type="entry name" value="B_amino_transII"/>
</dbReference>
<dbReference type="InParanoid" id="A0A2G4YTI1"/>
<keyword evidence="8 16" id="KW-0808">Transferase</keyword>
<dbReference type="Gene3D" id="3.20.10.10">
    <property type="entry name" value="D-amino Acid Aminotransferase, subunit A, domain 2"/>
    <property type="match status" value="1"/>
</dbReference>
<dbReference type="GO" id="GO:0009098">
    <property type="term" value="P:L-leucine biosynthetic process"/>
    <property type="evidence" value="ECO:0007669"/>
    <property type="project" value="UniProtKB-UniPathway"/>
</dbReference>
<dbReference type="NCBIfam" id="TIGR01123">
    <property type="entry name" value="ilvE_II"/>
    <property type="match status" value="1"/>
</dbReference>
<dbReference type="GO" id="GO:0052656">
    <property type="term" value="F:L-isoleucine-2-oxoglutarate transaminase activity"/>
    <property type="evidence" value="ECO:0007669"/>
    <property type="project" value="RHEA"/>
</dbReference>